<dbReference type="AlphaFoldDB" id="A0A7W9GIW3"/>
<evidence type="ECO:0000313" key="2">
    <source>
        <dbReference type="EMBL" id="MBB5784644.1"/>
    </source>
</evidence>
<gene>
    <name evidence="2" type="ORF">HD596_011400</name>
</gene>
<feature type="compositionally biased region" description="Basic and acidic residues" evidence="1">
    <location>
        <begin position="160"/>
        <end position="174"/>
    </location>
</feature>
<dbReference type="Proteomes" id="UP000579153">
    <property type="component" value="Unassembled WGS sequence"/>
</dbReference>
<proteinExistence type="predicted"/>
<feature type="region of interest" description="Disordered" evidence="1">
    <location>
        <begin position="1"/>
        <end position="112"/>
    </location>
</feature>
<feature type="compositionally biased region" description="Basic and acidic residues" evidence="1">
    <location>
        <begin position="65"/>
        <end position="82"/>
    </location>
</feature>
<evidence type="ECO:0000313" key="3">
    <source>
        <dbReference type="Proteomes" id="UP000579153"/>
    </source>
</evidence>
<accession>A0A7W9GIW3</accession>
<name>A0A7W9GIW3_9ACTN</name>
<evidence type="ECO:0000256" key="1">
    <source>
        <dbReference type="SAM" id="MobiDB-lite"/>
    </source>
</evidence>
<sequence length="212" mass="23071">MSETDPGYSEQYAGNVGARRATVGTPTERESINVPPTRPGAAENARRVEEERTAHETFAPEPIIPDERAQALEREWAEAESPRHHHHSGARHTPGTAGGTGHQEESNVRKEIQETRRELGETVGALAAKADVKARAAHVAETAKDRAADVAGSVKEKATEMAGKVREGTPHQVKDAAGQARKRPMLLVAAAGAVTAFVVRRMMQRRHRRPHK</sequence>
<feature type="compositionally biased region" description="Basic and acidic residues" evidence="1">
    <location>
        <begin position="102"/>
        <end position="112"/>
    </location>
</feature>
<dbReference type="InterPro" id="IPR022062">
    <property type="entry name" value="DUF3618"/>
</dbReference>
<dbReference type="Pfam" id="PF12277">
    <property type="entry name" value="DUF3618"/>
    <property type="match status" value="1"/>
</dbReference>
<keyword evidence="3" id="KW-1185">Reference proteome</keyword>
<dbReference type="EMBL" id="JACHMB010000001">
    <property type="protein sequence ID" value="MBB5784644.1"/>
    <property type="molecule type" value="Genomic_DNA"/>
</dbReference>
<dbReference type="RefSeq" id="WP_185077559.1">
    <property type="nucleotide sequence ID" value="NZ_JACHMB010000001.1"/>
</dbReference>
<organism evidence="2 3">
    <name type="scientific">Nonomuraea jabiensis</name>
    <dbReference type="NCBI Taxonomy" id="882448"/>
    <lineage>
        <taxon>Bacteria</taxon>
        <taxon>Bacillati</taxon>
        <taxon>Actinomycetota</taxon>
        <taxon>Actinomycetes</taxon>
        <taxon>Streptosporangiales</taxon>
        <taxon>Streptosporangiaceae</taxon>
        <taxon>Nonomuraea</taxon>
    </lineage>
</organism>
<feature type="compositionally biased region" description="Basic and acidic residues" evidence="1">
    <location>
        <begin position="44"/>
        <end position="55"/>
    </location>
</feature>
<comment type="caution">
    <text evidence="2">The sequence shown here is derived from an EMBL/GenBank/DDBJ whole genome shotgun (WGS) entry which is preliminary data.</text>
</comment>
<protein>
    <recommendedName>
        <fullName evidence="4">DUF3618 domain-containing protein</fullName>
    </recommendedName>
</protein>
<feature type="region of interest" description="Disordered" evidence="1">
    <location>
        <begin position="160"/>
        <end position="181"/>
    </location>
</feature>
<evidence type="ECO:0008006" key="4">
    <source>
        <dbReference type="Google" id="ProtNLM"/>
    </source>
</evidence>
<reference evidence="2 3" key="1">
    <citation type="submission" date="2020-08" db="EMBL/GenBank/DDBJ databases">
        <title>Sequencing the genomes of 1000 actinobacteria strains.</title>
        <authorList>
            <person name="Klenk H.-P."/>
        </authorList>
    </citation>
    <scope>NUCLEOTIDE SEQUENCE [LARGE SCALE GENOMIC DNA]</scope>
    <source>
        <strain evidence="2 3">DSM 45507</strain>
    </source>
</reference>